<evidence type="ECO:0000256" key="1">
    <source>
        <dbReference type="SAM" id="Coils"/>
    </source>
</evidence>
<dbReference type="EMBL" id="CP001941">
    <property type="protein sequence ID" value="ADD07835.1"/>
    <property type="molecule type" value="Genomic_DNA"/>
</dbReference>
<dbReference type="Proteomes" id="UP000001400">
    <property type="component" value="Chromosome"/>
</dbReference>
<dbReference type="HOGENOM" id="CLU_1418621_0_0_2"/>
<name>B5IFD8_ACIB4</name>
<dbReference type="OrthoDB" id="380732at2157"/>
<dbReference type="eggNOG" id="arCOG00551">
    <property type="taxonomic scope" value="Archaea"/>
</dbReference>
<keyword evidence="3" id="KW-1185">Reference proteome</keyword>
<evidence type="ECO:0000313" key="3">
    <source>
        <dbReference type="Proteomes" id="UP000001400"/>
    </source>
</evidence>
<dbReference type="RefSeq" id="WP_008085397.1">
    <property type="nucleotide sequence ID" value="NC_013926.1"/>
</dbReference>
<evidence type="ECO:0000313" key="2">
    <source>
        <dbReference type="EMBL" id="ADD07835.1"/>
    </source>
</evidence>
<gene>
    <name evidence="2" type="ordered locus">Aboo_0023</name>
</gene>
<sequence length="193" mass="23438">MGLLNELEEIKRKEKERKKELQKLKRNFYEDVIKKIDSFRVEARIYVEKMDIERAGRIMDEIKKIEKSLDEIIALRVRKILLFTIWKDERDVKNLTKEEELLYREVKEAIERHKNMIYGREEIQQVERKIDKNVEEEKGEKIEEYVLARVKAPSLKIALPDRNLILRKEDVLHMPKKIYEILLKSDYVEEIKL</sequence>
<proteinExistence type="predicted"/>
<accession>B5IFD8</accession>
<organism evidence="2 3">
    <name type="scientific">Aciduliprofundum boonei (strain DSM 19572 / T469)</name>
    <dbReference type="NCBI Taxonomy" id="439481"/>
    <lineage>
        <taxon>Archaea</taxon>
        <taxon>Methanobacteriati</taxon>
        <taxon>Thermoplasmatota</taxon>
        <taxon>DHVE2 group</taxon>
        <taxon>Candidatus Aciduliprofundum</taxon>
    </lineage>
</organism>
<dbReference type="AlphaFoldDB" id="B5IFD8"/>
<evidence type="ECO:0008006" key="4">
    <source>
        <dbReference type="Google" id="ProtNLM"/>
    </source>
</evidence>
<dbReference type="GeneID" id="8826957"/>
<dbReference type="Gene3D" id="1.20.58.1030">
    <property type="match status" value="1"/>
</dbReference>
<keyword evidence="1" id="KW-0175">Coiled coil</keyword>
<feature type="coiled-coil region" evidence="1">
    <location>
        <begin position="3"/>
        <end position="31"/>
    </location>
</feature>
<dbReference type="KEGG" id="abi:Aboo_0023"/>
<dbReference type="STRING" id="439481.Aboo_0023"/>
<reference evidence="2" key="1">
    <citation type="submission" date="2010-02" db="EMBL/GenBank/DDBJ databases">
        <title>Complete sequence of Aciduliprofundum boonei T469.</title>
        <authorList>
            <consortium name="US DOE Joint Genome Institute"/>
            <person name="Lucas S."/>
            <person name="Copeland A."/>
            <person name="Lapidus A."/>
            <person name="Cheng J.-F."/>
            <person name="Bruce D."/>
            <person name="Goodwin L."/>
            <person name="Pitluck S."/>
            <person name="Saunders E."/>
            <person name="Detter J.C."/>
            <person name="Han C."/>
            <person name="Tapia R."/>
            <person name="Land M."/>
            <person name="Hauser L."/>
            <person name="Kyrpides N."/>
            <person name="Mikhailova N."/>
            <person name="Flores G."/>
            <person name="Reysenbach A.-L."/>
            <person name="Woyke T."/>
        </authorList>
    </citation>
    <scope>NUCLEOTIDE SEQUENCE</scope>
    <source>
        <strain evidence="2">T469</strain>
    </source>
</reference>
<protein>
    <recommendedName>
        <fullName evidence="4">DNA replication complex GINS family protein</fullName>
    </recommendedName>
</protein>